<sequence length="365" mass="39937">MTELKQTPLFDYYQKNQVKLVDFGGWAMPIQFTGIIKEHEAVRERLGLFDCSHMGEIEVSGSGAEAYLNHLVTNNVSKMTDGSVQYNIICQENGGAIDDVMIYRFNQEKFVVVPNASNADRVWTWMGSYLTKDAQIENKTAAIGLIAVQGPLAESALQSLTDQPLSEIGRHRFIEDARIADYRLSFISRTGYTGEDGFELYLPAEDTTAVWEEILKASEAVGGLACGLGARDTLRLEAGLPLYGQELSEDISPIMAGVGFAVKTKKAAAFIGQSALRQQREEGTTHKVVGFEVSERGIPRHGYTVLNQDGHPIGEVTSGTQSPTLKKGIGMALIQSDHSEIGTDILIEIRNKTVAAKVTSKTFLN</sequence>
<dbReference type="Gene3D" id="3.30.70.1400">
    <property type="entry name" value="Aminomethyltransferase beta-barrel domains"/>
    <property type="match status" value="1"/>
</dbReference>
<dbReference type="Gene3D" id="3.30.1360.120">
    <property type="entry name" value="Probable tRNA modification gtpase trme, domain 1"/>
    <property type="match status" value="1"/>
</dbReference>
<dbReference type="GO" id="GO:0005960">
    <property type="term" value="C:glycine cleavage complex"/>
    <property type="evidence" value="ECO:0007669"/>
    <property type="project" value="InterPro"/>
</dbReference>
<dbReference type="SUPFAM" id="SSF101790">
    <property type="entry name" value="Aminomethyltransferase beta-barrel domain"/>
    <property type="match status" value="1"/>
</dbReference>
<dbReference type="PIRSF" id="PIRSF006487">
    <property type="entry name" value="GcvT"/>
    <property type="match status" value="1"/>
</dbReference>
<organism evidence="11 12">
    <name type="scientific">Jeotgalibaca arthritidis</name>
    <dbReference type="NCBI Taxonomy" id="1868794"/>
    <lineage>
        <taxon>Bacteria</taxon>
        <taxon>Bacillati</taxon>
        <taxon>Bacillota</taxon>
        <taxon>Bacilli</taxon>
        <taxon>Lactobacillales</taxon>
        <taxon>Carnobacteriaceae</taxon>
        <taxon>Jeotgalibaca</taxon>
    </lineage>
</organism>
<dbReference type="FunFam" id="2.40.30.110:FF:000003">
    <property type="entry name" value="Aminomethyltransferase"/>
    <property type="match status" value="1"/>
</dbReference>
<dbReference type="SUPFAM" id="SSF103025">
    <property type="entry name" value="Folate-binding domain"/>
    <property type="match status" value="1"/>
</dbReference>
<dbReference type="FunFam" id="3.30.70.1400:FF:000001">
    <property type="entry name" value="Aminomethyltransferase"/>
    <property type="match status" value="1"/>
</dbReference>
<evidence type="ECO:0000256" key="2">
    <source>
        <dbReference type="ARBA" id="ARBA00012616"/>
    </source>
</evidence>
<gene>
    <name evidence="7 11" type="primary">gcvT</name>
    <name evidence="11" type="ORF">G7057_00945</name>
</gene>
<dbReference type="GO" id="GO:0008168">
    <property type="term" value="F:methyltransferase activity"/>
    <property type="evidence" value="ECO:0007669"/>
    <property type="project" value="UniProtKB-KW"/>
</dbReference>
<evidence type="ECO:0000256" key="5">
    <source>
        <dbReference type="ARBA" id="ARBA00031395"/>
    </source>
</evidence>
<evidence type="ECO:0000256" key="1">
    <source>
        <dbReference type="ARBA" id="ARBA00008609"/>
    </source>
</evidence>
<accession>A0A6G7K7E4</accession>
<dbReference type="AlphaFoldDB" id="A0A6G7K7E4"/>
<dbReference type="InterPro" id="IPR006223">
    <property type="entry name" value="GcvT"/>
</dbReference>
<dbReference type="PANTHER" id="PTHR43757:SF2">
    <property type="entry name" value="AMINOMETHYLTRANSFERASE, MITOCHONDRIAL"/>
    <property type="match status" value="1"/>
</dbReference>
<comment type="catalytic activity">
    <reaction evidence="6 7">
        <text>N(6)-[(R)-S(8)-aminomethyldihydrolipoyl]-L-lysyl-[protein] + (6S)-5,6,7,8-tetrahydrofolate = N(6)-[(R)-dihydrolipoyl]-L-lysyl-[protein] + (6R)-5,10-methylene-5,6,7,8-tetrahydrofolate + NH4(+)</text>
        <dbReference type="Rhea" id="RHEA:16945"/>
        <dbReference type="Rhea" id="RHEA-COMP:10475"/>
        <dbReference type="Rhea" id="RHEA-COMP:10492"/>
        <dbReference type="ChEBI" id="CHEBI:15636"/>
        <dbReference type="ChEBI" id="CHEBI:28938"/>
        <dbReference type="ChEBI" id="CHEBI:57453"/>
        <dbReference type="ChEBI" id="CHEBI:83100"/>
        <dbReference type="ChEBI" id="CHEBI:83143"/>
        <dbReference type="EC" id="2.1.2.10"/>
    </reaction>
</comment>
<comment type="subunit">
    <text evidence="7">The glycine cleavage system is composed of four proteins: P, T, L and H.</text>
</comment>
<evidence type="ECO:0000256" key="7">
    <source>
        <dbReference type="HAMAP-Rule" id="MF_00259"/>
    </source>
</evidence>
<dbReference type="NCBIfam" id="TIGR00528">
    <property type="entry name" value="gcvT"/>
    <property type="match status" value="1"/>
</dbReference>
<dbReference type="Proteomes" id="UP000501451">
    <property type="component" value="Chromosome"/>
</dbReference>
<proteinExistence type="inferred from homology"/>
<evidence type="ECO:0000256" key="8">
    <source>
        <dbReference type="PIRSR" id="PIRSR006487-1"/>
    </source>
</evidence>
<dbReference type="Pfam" id="PF08669">
    <property type="entry name" value="GCV_T_C"/>
    <property type="match status" value="1"/>
</dbReference>
<dbReference type="GO" id="GO:0004047">
    <property type="term" value="F:aminomethyltransferase activity"/>
    <property type="evidence" value="ECO:0007669"/>
    <property type="project" value="UniProtKB-UniRule"/>
</dbReference>
<dbReference type="EMBL" id="CP049740">
    <property type="protein sequence ID" value="QII81176.1"/>
    <property type="molecule type" value="Genomic_DNA"/>
</dbReference>
<dbReference type="InterPro" id="IPR006222">
    <property type="entry name" value="GCVT_N"/>
</dbReference>
<dbReference type="InterPro" id="IPR013977">
    <property type="entry name" value="GcvT_C"/>
</dbReference>
<evidence type="ECO:0000256" key="4">
    <source>
        <dbReference type="ARBA" id="ARBA00022679"/>
    </source>
</evidence>
<comment type="function">
    <text evidence="7">The glycine cleavage system catalyzes the degradation of glycine.</text>
</comment>
<evidence type="ECO:0000256" key="3">
    <source>
        <dbReference type="ARBA" id="ARBA00022576"/>
    </source>
</evidence>
<dbReference type="Pfam" id="PF01571">
    <property type="entry name" value="GCV_T"/>
    <property type="match status" value="1"/>
</dbReference>
<evidence type="ECO:0000313" key="11">
    <source>
        <dbReference type="EMBL" id="QII81176.1"/>
    </source>
</evidence>
<evidence type="ECO:0000259" key="9">
    <source>
        <dbReference type="Pfam" id="PF01571"/>
    </source>
</evidence>
<name>A0A6G7K7E4_9LACT</name>
<dbReference type="InterPro" id="IPR028896">
    <property type="entry name" value="GcvT/YgfZ/DmdA"/>
</dbReference>
<dbReference type="HAMAP" id="MF_00259">
    <property type="entry name" value="GcvT"/>
    <property type="match status" value="1"/>
</dbReference>
<evidence type="ECO:0000259" key="10">
    <source>
        <dbReference type="Pfam" id="PF08669"/>
    </source>
</evidence>
<feature type="domain" description="GCVT N-terminal" evidence="9">
    <location>
        <begin position="10"/>
        <end position="266"/>
    </location>
</feature>
<dbReference type="EC" id="2.1.2.10" evidence="2 7"/>
<feature type="binding site" evidence="8">
    <location>
        <position position="199"/>
    </location>
    <ligand>
        <name>substrate</name>
    </ligand>
</feature>
<dbReference type="RefSeq" id="WP_166160616.1">
    <property type="nucleotide sequence ID" value="NZ_CP049740.1"/>
</dbReference>
<feature type="domain" description="Aminomethyltransferase C-terminal" evidence="10">
    <location>
        <begin position="287"/>
        <end position="363"/>
    </location>
</feature>
<comment type="similarity">
    <text evidence="1 7">Belongs to the GcvT family.</text>
</comment>
<reference evidence="11 12" key="1">
    <citation type="journal article" date="2017" name="Int. J. Syst. Evol. Microbiol.">
        <title>Jeotgalibaca porci sp. nov. and Jeotgalibaca arthritidis sp. nov., isolated from pigs, and emended description of the genus Jeotgalibaca.</title>
        <authorList>
            <person name="Zamora L."/>
            <person name="Perez-Sancho M."/>
            <person name="Dominguez L."/>
            <person name="Fernandez-Garayzabal J.F."/>
            <person name="Vela A.I."/>
        </authorList>
    </citation>
    <scope>NUCLEOTIDE SEQUENCE [LARGE SCALE GENOMIC DNA]</scope>
    <source>
        <strain evidence="11 12">CECT 9157</strain>
    </source>
</reference>
<dbReference type="InterPro" id="IPR027266">
    <property type="entry name" value="TrmE/GcvT-like"/>
</dbReference>
<dbReference type="GO" id="GO:0008483">
    <property type="term" value="F:transaminase activity"/>
    <property type="evidence" value="ECO:0007669"/>
    <property type="project" value="UniProtKB-KW"/>
</dbReference>
<dbReference type="Gene3D" id="4.10.1250.10">
    <property type="entry name" value="Aminomethyltransferase fragment"/>
    <property type="match status" value="1"/>
</dbReference>
<keyword evidence="12" id="KW-1185">Reference proteome</keyword>
<dbReference type="FunFam" id="4.10.1250.10:FF:000001">
    <property type="entry name" value="Aminomethyltransferase"/>
    <property type="match status" value="1"/>
</dbReference>
<dbReference type="KEGG" id="jar:G7057_00945"/>
<dbReference type="GO" id="GO:0032259">
    <property type="term" value="P:methylation"/>
    <property type="evidence" value="ECO:0007669"/>
    <property type="project" value="UniProtKB-KW"/>
</dbReference>
<keyword evidence="11" id="KW-0489">Methyltransferase</keyword>
<protein>
    <recommendedName>
        <fullName evidence="2 7">Aminomethyltransferase</fullName>
        <ecNumber evidence="2 7">2.1.2.10</ecNumber>
    </recommendedName>
    <alternativeName>
        <fullName evidence="5 7">Glycine cleavage system T protein</fullName>
    </alternativeName>
</protein>
<dbReference type="GO" id="GO:0019464">
    <property type="term" value="P:glycine decarboxylation via glycine cleavage system"/>
    <property type="evidence" value="ECO:0007669"/>
    <property type="project" value="UniProtKB-UniRule"/>
</dbReference>
<keyword evidence="3 7" id="KW-0032">Aminotransferase</keyword>
<evidence type="ECO:0000256" key="6">
    <source>
        <dbReference type="ARBA" id="ARBA00047665"/>
    </source>
</evidence>
<dbReference type="InterPro" id="IPR029043">
    <property type="entry name" value="GcvT/YgfZ_C"/>
</dbReference>
<dbReference type="GO" id="GO:0005829">
    <property type="term" value="C:cytosol"/>
    <property type="evidence" value="ECO:0007669"/>
    <property type="project" value="TreeGrafter"/>
</dbReference>
<dbReference type="PANTHER" id="PTHR43757">
    <property type="entry name" value="AMINOMETHYLTRANSFERASE"/>
    <property type="match status" value="1"/>
</dbReference>
<keyword evidence="4 7" id="KW-0808">Transferase</keyword>
<dbReference type="Gene3D" id="2.40.30.110">
    <property type="entry name" value="Aminomethyltransferase beta-barrel domains"/>
    <property type="match status" value="1"/>
</dbReference>
<evidence type="ECO:0000313" key="12">
    <source>
        <dbReference type="Proteomes" id="UP000501451"/>
    </source>
</evidence>
<dbReference type="NCBIfam" id="NF001567">
    <property type="entry name" value="PRK00389.1"/>
    <property type="match status" value="1"/>
</dbReference>
<dbReference type="InterPro" id="IPR022903">
    <property type="entry name" value="GcvT_bac"/>
</dbReference>